<comment type="caution">
    <text evidence="1">The sequence shown here is derived from an EMBL/GenBank/DDBJ whole genome shotgun (WGS) entry which is preliminary data.</text>
</comment>
<dbReference type="PANTHER" id="PTHR34945">
    <property type="entry name" value="2-OXOGLUTARATE (2OG) AND FE(II)-DEPENDENT OXYGENASE SUPERFAMILY PROTEIN"/>
    <property type="match status" value="1"/>
</dbReference>
<proteinExistence type="predicted"/>
<evidence type="ECO:0000313" key="2">
    <source>
        <dbReference type="Proteomes" id="UP000187203"/>
    </source>
</evidence>
<reference evidence="2" key="1">
    <citation type="submission" date="2013-09" db="EMBL/GenBank/DDBJ databases">
        <title>Corchorus olitorius genome sequencing.</title>
        <authorList>
            <person name="Alam M."/>
            <person name="Haque M.S."/>
            <person name="Islam M.S."/>
            <person name="Emdad E.M."/>
            <person name="Islam M.M."/>
            <person name="Ahmed B."/>
            <person name="Halim A."/>
            <person name="Hossen Q.M.M."/>
            <person name="Hossain M.Z."/>
            <person name="Ahmed R."/>
            <person name="Khan M.M."/>
            <person name="Islam R."/>
            <person name="Rashid M.M."/>
            <person name="Khan S.A."/>
            <person name="Rahman M.S."/>
            <person name="Alam M."/>
            <person name="Yahiya A.S."/>
            <person name="Khan M.S."/>
            <person name="Azam M.S."/>
            <person name="Haque T."/>
            <person name="Lashkar M.Z.H."/>
            <person name="Akhand A.I."/>
            <person name="Morshed G."/>
            <person name="Roy S."/>
            <person name="Uddin K.S."/>
            <person name="Rabeya T."/>
            <person name="Hossain A.S."/>
            <person name="Chowdhury A."/>
            <person name="Snigdha A.R."/>
            <person name="Mortoza M.S."/>
            <person name="Matin S.A."/>
            <person name="Hoque S.M.E."/>
            <person name="Islam M.K."/>
            <person name="Roy D.K."/>
            <person name="Haider R."/>
            <person name="Moosa M.M."/>
            <person name="Elias S.M."/>
            <person name="Hasan A.M."/>
            <person name="Jahan S."/>
            <person name="Shafiuddin M."/>
            <person name="Mahmood N."/>
            <person name="Shommy N.S."/>
        </authorList>
    </citation>
    <scope>NUCLEOTIDE SEQUENCE [LARGE SCALE GENOMIC DNA]</scope>
    <source>
        <strain evidence="2">cv. O-4</strain>
    </source>
</reference>
<dbReference type="Proteomes" id="UP000187203">
    <property type="component" value="Unassembled WGS sequence"/>
</dbReference>
<protein>
    <submittedName>
        <fullName evidence="1">Uncharacterized protein</fullName>
    </submittedName>
</protein>
<gene>
    <name evidence="1" type="ORF">COLO4_16553</name>
</gene>
<evidence type="ECO:0000313" key="1">
    <source>
        <dbReference type="EMBL" id="OMO94033.1"/>
    </source>
</evidence>
<dbReference type="EMBL" id="AWUE01016164">
    <property type="protein sequence ID" value="OMO94033.1"/>
    <property type="molecule type" value="Genomic_DNA"/>
</dbReference>
<keyword evidence="2" id="KW-1185">Reference proteome</keyword>
<dbReference type="OrthoDB" id="1523082at2759"/>
<dbReference type="AlphaFoldDB" id="A0A1R3JGS0"/>
<accession>A0A1R3JGS0</accession>
<sequence length="128" mass="14891">MEKVRSKLNKLGEELGQIFVENASNIKQQRKRLQRRESLLSIYKYYNQNKDKMIDEPQKEEVNEEVEKDQTCDYYTSLSLHLPTKHSEFCVKSGPSRLFTFDAGPETIIVTVGQQLEADQGFEPLPLH</sequence>
<name>A0A1R3JGS0_9ROSI</name>
<dbReference type="PANTHER" id="PTHR34945:SF4">
    <property type="entry name" value="2-OXOGLUTARATE (2OG) AND FE(II)-DEPENDENT OXYGENASE SUPERFAMILY PROTEIN"/>
    <property type="match status" value="1"/>
</dbReference>
<organism evidence="1 2">
    <name type="scientific">Corchorus olitorius</name>
    <dbReference type="NCBI Taxonomy" id="93759"/>
    <lineage>
        <taxon>Eukaryota</taxon>
        <taxon>Viridiplantae</taxon>
        <taxon>Streptophyta</taxon>
        <taxon>Embryophyta</taxon>
        <taxon>Tracheophyta</taxon>
        <taxon>Spermatophyta</taxon>
        <taxon>Magnoliopsida</taxon>
        <taxon>eudicotyledons</taxon>
        <taxon>Gunneridae</taxon>
        <taxon>Pentapetalae</taxon>
        <taxon>rosids</taxon>
        <taxon>malvids</taxon>
        <taxon>Malvales</taxon>
        <taxon>Malvaceae</taxon>
        <taxon>Grewioideae</taxon>
        <taxon>Apeibeae</taxon>
        <taxon>Corchorus</taxon>
    </lineage>
</organism>